<sequence>MSTAPNPADPNSFNHRFVRIPTTKHVYHVVDQAPLHHRGDLADAPTLLLCHGFPDLWCGWRYREMCGMADVIGFPACASPHSHLASTPSQQLRCTVAPLLHHCNRTEIHAFAARGWRVICPSQLGYGLSSSPSDPSHYSYKTVSYDLNLLLTELGVPGQVILLGHDWGGMIAWRFTNYFPHRVKAIISVCTPYQSPANSKTPIISDEELIRKYRPNFGYQLAFKKPEMAIKLDQVGDLFLESMHSARFRRRPKEAKPEGSEMGSWVQEGRLEKSVDRQIEQRRQGKLPKPDPEPELDFYLSTFSKTGFAGCLNWYKTRSINQLEEVASNLSPTFPPHIPALQLPAALDAALPPEMCLAPAVLKCFPGGNLEVRVLQTADHWCLSDEKERDKVTGILCEWIEIVLAGKWKPTGNAIANL</sequence>
<name>A0A2X0P2L4_9BASI</name>
<dbReference type="Pfam" id="PF00561">
    <property type="entry name" value="Abhydrolase_1"/>
    <property type="match status" value="1"/>
</dbReference>
<dbReference type="SUPFAM" id="SSF53474">
    <property type="entry name" value="alpha/beta-Hydrolases"/>
    <property type="match status" value="1"/>
</dbReference>
<evidence type="ECO:0000256" key="1">
    <source>
        <dbReference type="SAM" id="MobiDB-lite"/>
    </source>
</evidence>
<dbReference type="EMBL" id="FQNC01000042">
    <property type="protein sequence ID" value="SGY37517.1"/>
    <property type="molecule type" value="Genomic_DNA"/>
</dbReference>
<protein>
    <submittedName>
        <fullName evidence="3">BQ5605_C003g01830 protein</fullName>
    </submittedName>
</protein>
<dbReference type="AlphaFoldDB" id="A0A2X0P2L4"/>
<gene>
    <name evidence="3" type="primary">BQ5605_C003g01830</name>
    <name evidence="3" type="ORF">BQ5605_C003G01830</name>
</gene>
<organism evidence="3 4">
    <name type="scientific">Microbotryum silenes-dioicae</name>
    <dbReference type="NCBI Taxonomy" id="796604"/>
    <lineage>
        <taxon>Eukaryota</taxon>
        <taxon>Fungi</taxon>
        <taxon>Dikarya</taxon>
        <taxon>Basidiomycota</taxon>
        <taxon>Pucciniomycotina</taxon>
        <taxon>Microbotryomycetes</taxon>
        <taxon>Microbotryales</taxon>
        <taxon>Microbotryaceae</taxon>
        <taxon>Microbotryum</taxon>
    </lineage>
</organism>
<dbReference type="Proteomes" id="UP000249464">
    <property type="component" value="Unassembled WGS sequence"/>
</dbReference>
<evidence type="ECO:0000259" key="2">
    <source>
        <dbReference type="Pfam" id="PF00561"/>
    </source>
</evidence>
<proteinExistence type="predicted"/>
<dbReference type="InterPro" id="IPR029058">
    <property type="entry name" value="AB_hydrolase_fold"/>
</dbReference>
<dbReference type="STRING" id="796604.A0A2X0P2L4"/>
<evidence type="ECO:0000313" key="4">
    <source>
        <dbReference type="Proteomes" id="UP000249464"/>
    </source>
</evidence>
<reference evidence="3 4" key="1">
    <citation type="submission" date="2016-11" db="EMBL/GenBank/DDBJ databases">
        <authorList>
            <person name="Jaros S."/>
            <person name="Januszkiewicz K."/>
            <person name="Wedrychowicz H."/>
        </authorList>
    </citation>
    <scope>NUCLEOTIDE SEQUENCE [LARGE SCALE GENOMIC DNA]</scope>
</reference>
<feature type="domain" description="AB hydrolase-1" evidence="2">
    <location>
        <begin position="45"/>
        <end position="381"/>
    </location>
</feature>
<feature type="region of interest" description="Disordered" evidence="1">
    <location>
        <begin position="250"/>
        <end position="293"/>
    </location>
</feature>
<keyword evidence="4" id="KW-1185">Reference proteome</keyword>
<dbReference type="PRINTS" id="PR00111">
    <property type="entry name" value="ABHYDROLASE"/>
</dbReference>
<accession>A0A2X0P2L4</accession>
<feature type="compositionally biased region" description="Basic and acidic residues" evidence="1">
    <location>
        <begin position="269"/>
        <end position="292"/>
    </location>
</feature>
<evidence type="ECO:0000313" key="3">
    <source>
        <dbReference type="EMBL" id="SGY37517.1"/>
    </source>
</evidence>
<dbReference type="PANTHER" id="PTHR43329">
    <property type="entry name" value="EPOXIDE HYDROLASE"/>
    <property type="match status" value="1"/>
</dbReference>
<dbReference type="InterPro" id="IPR000073">
    <property type="entry name" value="AB_hydrolase_1"/>
</dbReference>
<dbReference type="Gene3D" id="3.40.50.1820">
    <property type="entry name" value="alpha/beta hydrolase"/>
    <property type="match status" value="1"/>
</dbReference>